<evidence type="ECO:0000256" key="1">
    <source>
        <dbReference type="ARBA" id="ARBA00004123"/>
    </source>
</evidence>
<dbReference type="Gene3D" id="3.30.70.330">
    <property type="match status" value="1"/>
</dbReference>
<feature type="domain" description="PABC" evidence="12">
    <location>
        <begin position="219"/>
        <end position="296"/>
    </location>
</feature>
<dbReference type="FunFam" id="3.30.70.330:FF:000651">
    <property type="entry name" value="Poly(A) binding protein cytoplasmic 1 like"/>
    <property type="match status" value="1"/>
</dbReference>
<name>A0A7S0IGU8_MICPS</name>
<dbReference type="SMART" id="SM00360">
    <property type="entry name" value="RRM"/>
    <property type="match status" value="1"/>
</dbReference>
<feature type="domain" description="RRM" evidence="11">
    <location>
        <begin position="3"/>
        <end position="80"/>
    </location>
</feature>
<evidence type="ECO:0000256" key="3">
    <source>
        <dbReference type="ARBA" id="ARBA00008557"/>
    </source>
</evidence>
<dbReference type="EMBL" id="HBEQ01010890">
    <property type="protein sequence ID" value="CAD8521338.1"/>
    <property type="molecule type" value="Transcribed_RNA"/>
</dbReference>
<comment type="similarity">
    <text evidence="3">Belongs to the polyadenylate-binding protein type-1 family.</text>
</comment>
<organism evidence="13">
    <name type="scientific">Micromonas pusilla</name>
    <name type="common">Picoplanktonic green alga</name>
    <name type="synonym">Chromulina pusilla</name>
    <dbReference type="NCBI Taxonomy" id="38833"/>
    <lineage>
        <taxon>Eukaryota</taxon>
        <taxon>Viridiplantae</taxon>
        <taxon>Chlorophyta</taxon>
        <taxon>Mamiellophyceae</taxon>
        <taxon>Mamiellales</taxon>
        <taxon>Mamiellaceae</taxon>
        <taxon>Micromonas</taxon>
    </lineage>
</organism>
<dbReference type="PROSITE" id="PS51309">
    <property type="entry name" value="PABC"/>
    <property type="match status" value="1"/>
</dbReference>
<dbReference type="Pfam" id="PF00076">
    <property type="entry name" value="RRM_1"/>
    <property type="match status" value="1"/>
</dbReference>
<comment type="function">
    <text evidence="8">Binds the poly(A) tail of mRNA. Appears to be an important mediator of the multiple roles of the poly(A) tail in mRNA biogenesis, stability and translation.</text>
</comment>
<dbReference type="InterPro" id="IPR012677">
    <property type="entry name" value="Nucleotide-bd_a/b_plait_sf"/>
</dbReference>
<dbReference type="InterPro" id="IPR000504">
    <property type="entry name" value="RRM_dom"/>
</dbReference>
<dbReference type="CDD" id="cd12381">
    <property type="entry name" value="RRM4_I_PABPs"/>
    <property type="match status" value="1"/>
</dbReference>
<evidence type="ECO:0000256" key="8">
    <source>
        <dbReference type="ARBA" id="ARBA00054110"/>
    </source>
</evidence>
<feature type="compositionally biased region" description="Gly residues" evidence="10">
    <location>
        <begin position="169"/>
        <end position="190"/>
    </location>
</feature>
<dbReference type="InterPro" id="IPR035979">
    <property type="entry name" value="RBD_domain_sf"/>
</dbReference>
<protein>
    <recommendedName>
        <fullName evidence="14">Polyadenylate-binding protein</fullName>
    </recommendedName>
</protein>
<evidence type="ECO:0000256" key="6">
    <source>
        <dbReference type="ARBA" id="ARBA00022884"/>
    </source>
</evidence>
<dbReference type="InterPro" id="IPR002004">
    <property type="entry name" value="PABP_HYD_C"/>
</dbReference>
<evidence type="ECO:0000256" key="7">
    <source>
        <dbReference type="ARBA" id="ARBA00023242"/>
    </source>
</evidence>
<evidence type="ECO:0000256" key="5">
    <source>
        <dbReference type="ARBA" id="ARBA00022737"/>
    </source>
</evidence>
<comment type="subcellular location">
    <subcellularLocation>
        <location evidence="2">Cytoplasm</location>
    </subcellularLocation>
    <subcellularLocation>
        <location evidence="1">Nucleus</location>
    </subcellularLocation>
</comment>
<dbReference type="PROSITE" id="PS50102">
    <property type="entry name" value="RRM"/>
    <property type="match status" value="1"/>
</dbReference>
<dbReference type="InterPro" id="IPR036053">
    <property type="entry name" value="PABP-dom"/>
</dbReference>
<dbReference type="GO" id="GO:0005737">
    <property type="term" value="C:cytoplasm"/>
    <property type="evidence" value="ECO:0007669"/>
    <property type="project" value="UniProtKB-SubCell"/>
</dbReference>
<dbReference type="SUPFAM" id="SSF63570">
    <property type="entry name" value="PABC (PABP) domain"/>
    <property type="match status" value="1"/>
</dbReference>
<evidence type="ECO:0000256" key="10">
    <source>
        <dbReference type="SAM" id="MobiDB-lite"/>
    </source>
</evidence>
<evidence type="ECO:0008006" key="14">
    <source>
        <dbReference type="Google" id="ProtNLM"/>
    </source>
</evidence>
<accession>A0A7S0IGU8</accession>
<evidence type="ECO:0000256" key="2">
    <source>
        <dbReference type="ARBA" id="ARBA00004496"/>
    </source>
</evidence>
<evidence type="ECO:0000259" key="12">
    <source>
        <dbReference type="PROSITE" id="PS51309"/>
    </source>
</evidence>
<keyword evidence="5" id="KW-0677">Repeat</keyword>
<dbReference type="Pfam" id="PF00658">
    <property type="entry name" value="MLLE"/>
    <property type="match status" value="1"/>
</dbReference>
<dbReference type="GO" id="GO:0003723">
    <property type="term" value="F:RNA binding"/>
    <property type="evidence" value="ECO:0007669"/>
    <property type="project" value="UniProtKB-UniRule"/>
</dbReference>
<evidence type="ECO:0000259" key="11">
    <source>
        <dbReference type="PROSITE" id="PS50102"/>
    </source>
</evidence>
<dbReference type="SUPFAM" id="SSF54928">
    <property type="entry name" value="RNA-binding domain, RBD"/>
    <property type="match status" value="1"/>
</dbReference>
<sequence length="298" mass="31368">MRPPLYIKNLEDTVDDAKLRELFADFGTITSCRVMRDASGASRGSAFVAFSSADEATRAVTEMNGKMAGTKPLYVALAQRKEDRRMRLQAQFAQRAVANGGMPGMPYGMPPPGVPGAMYYGQPPPGVMGPPQPQPGFGFQPIMPPGPGRPMGPGGPMQYANMPMPQRGGMPGQRGRGGRGGAQGGRGGRGQNMRGFNQNMPPAPPAPNMPPAPEAPMSAVEQLAAQLPNASADQQRMLLGEALYPLVDAVEPASSAKITGMLLEMDQSEVLHLIEDSKALSDKVQEAVAVLKAAADDA</sequence>
<evidence type="ECO:0000256" key="4">
    <source>
        <dbReference type="ARBA" id="ARBA00022490"/>
    </source>
</evidence>
<dbReference type="PANTHER" id="PTHR24012">
    <property type="entry name" value="RNA BINDING PROTEIN"/>
    <property type="match status" value="1"/>
</dbReference>
<keyword evidence="7" id="KW-0539">Nucleus</keyword>
<evidence type="ECO:0000313" key="13">
    <source>
        <dbReference type="EMBL" id="CAD8521338.1"/>
    </source>
</evidence>
<dbReference type="SMART" id="SM00517">
    <property type="entry name" value="PolyA"/>
    <property type="match status" value="1"/>
</dbReference>
<gene>
    <name evidence="13" type="ORF">MCOM1403_LOCUS8768</name>
</gene>
<dbReference type="Gene3D" id="1.10.1900.10">
    <property type="entry name" value="c-terminal domain of poly(a) binding protein"/>
    <property type="match status" value="1"/>
</dbReference>
<keyword evidence="6 9" id="KW-0694">RNA-binding</keyword>
<feature type="region of interest" description="Disordered" evidence="10">
    <location>
        <begin position="169"/>
        <end position="204"/>
    </location>
</feature>
<dbReference type="GO" id="GO:0005634">
    <property type="term" value="C:nucleus"/>
    <property type="evidence" value="ECO:0007669"/>
    <property type="project" value="UniProtKB-SubCell"/>
</dbReference>
<reference evidence="13" key="1">
    <citation type="submission" date="2021-01" db="EMBL/GenBank/DDBJ databases">
        <authorList>
            <person name="Corre E."/>
            <person name="Pelletier E."/>
            <person name="Niang G."/>
            <person name="Scheremetjew M."/>
            <person name="Finn R."/>
            <person name="Kale V."/>
            <person name="Holt S."/>
            <person name="Cochrane G."/>
            <person name="Meng A."/>
            <person name="Brown T."/>
            <person name="Cohen L."/>
        </authorList>
    </citation>
    <scope>NUCLEOTIDE SEQUENCE</scope>
    <source>
        <strain evidence="13">CCMP1723</strain>
    </source>
</reference>
<evidence type="ECO:0000256" key="9">
    <source>
        <dbReference type="PROSITE-ProRule" id="PRU00176"/>
    </source>
</evidence>
<keyword evidence="4" id="KW-0963">Cytoplasm</keyword>
<proteinExistence type="inferred from homology"/>
<dbReference type="AlphaFoldDB" id="A0A7S0IGU8"/>